<reference evidence="2 3" key="1">
    <citation type="submission" date="2020-02" db="EMBL/GenBank/DDBJ databases">
        <authorList>
            <person name="Ferguson B K."/>
        </authorList>
    </citation>
    <scope>NUCLEOTIDE SEQUENCE [LARGE SCALE GENOMIC DNA]</scope>
</reference>
<organism evidence="2 3">
    <name type="scientific">Trichogramma brassicae</name>
    <dbReference type="NCBI Taxonomy" id="86971"/>
    <lineage>
        <taxon>Eukaryota</taxon>
        <taxon>Metazoa</taxon>
        <taxon>Ecdysozoa</taxon>
        <taxon>Arthropoda</taxon>
        <taxon>Hexapoda</taxon>
        <taxon>Insecta</taxon>
        <taxon>Pterygota</taxon>
        <taxon>Neoptera</taxon>
        <taxon>Endopterygota</taxon>
        <taxon>Hymenoptera</taxon>
        <taxon>Apocrita</taxon>
        <taxon>Proctotrupomorpha</taxon>
        <taxon>Chalcidoidea</taxon>
        <taxon>Trichogrammatidae</taxon>
        <taxon>Trichogramma</taxon>
    </lineage>
</organism>
<dbReference type="AlphaFoldDB" id="A0A6H5IKK6"/>
<sequence>MELLYNCWRATQGATYAQHYPYAQDARTRHSPVDREKKNFFNEKIVCELDHADVNFSKITLQLYKSSGLLHFAAQRAFCSLYTRDRARRIYLQRKGTFLAEYICVCIGVLPYTYANTYKSATLAIYVIVESRWISKREQLRVNGVLRARSREEIYLVDLQCTSTAVTSYSQTHMNIHRNHPSARKGNEQQEESSSLTREIFDSERCDRTTNATREKRVPLLREHAPFVAVIYYASSSNTTRKNGSRTHRPAAAQRAAESRDTPTYMVLCTCALLTSRSICRIYCQ</sequence>
<feature type="region of interest" description="Disordered" evidence="1">
    <location>
        <begin position="238"/>
        <end position="257"/>
    </location>
</feature>
<evidence type="ECO:0000313" key="2">
    <source>
        <dbReference type="EMBL" id="CAB0038184.1"/>
    </source>
</evidence>
<gene>
    <name evidence="2" type="ORF">TBRA_LOCUS9975</name>
</gene>
<evidence type="ECO:0000256" key="1">
    <source>
        <dbReference type="SAM" id="MobiDB-lite"/>
    </source>
</evidence>
<feature type="non-terminal residue" evidence="2">
    <location>
        <position position="285"/>
    </location>
</feature>
<evidence type="ECO:0000313" key="3">
    <source>
        <dbReference type="Proteomes" id="UP000479190"/>
    </source>
</evidence>
<keyword evidence="3" id="KW-1185">Reference proteome</keyword>
<protein>
    <submittedName>
        <fullName evidence="2">Uncharacterized protein</fullName>
    </submittedName>
</protein>
<proteinExistence type="predicted"/>
<dbReference type="EMBL" id="CADCXV010000894">
    <property type="protein sequence ID" value="CAB0038184.1"/>
    <property type="molecule type" value="Genomic_DNA"/>
</dbReference>
<name>A0A6H5IKK6_9HYME</name>
<accession>A0A6H5IKK6</accession>
<feature type="region of interest" description="Disordered" evidence="1">
    <location>
        <begin position="177"/>
        <end position="197"/>
    </location>
</feature>
<dbReference type="Proteomes" id="UP000479190">
    <property type="component" value="Unassembled WGS sequence"/>
</dbReference>